<keyword evidence="3" id="KW-1185">Reference proteome</keyword>
<organism evidence="1 4">
    <name type="scientific">Pseudoalteromonas lipolytica</name>
    <dbReference type="NCBI Taxonomy" id="570156"/>
    <lineage>
        <taxon>Bacteria</taxon>
        <taxon>Pseudomonadati</taxon>
        <taxon>Pseudomonadota</taxon>
        <taxon>Gammaproteobacteria</taxon>
        <taxon>Alteromonadales</taxon>
        <taxon>Pseudoalteromonadaceae</taxon>
        <taxon>Pseudoalteromonas</taxon>
    </lineage>
</organism>
<dbReference type="AlphaFoldDB" id="A0AAD0WBK7"/>
<dbReference type="Proteomes" id="UP000264605">
    <property type="component" value="Chromosome"/>
</dbReference>
<evidence type="ECO:0000313" key="2">
    <source>
        <dbReference type="EMBL" id="SFT58015.1"/>
    </source>
</evidence>
<accession>A0AAD0WBK7</accession>
<dbReference type="KEGG" id="pdj:D0907_02915"/>
<dbReference type="RefSeq" id="WP_036971092.1">
    <property type="nucleotide sequence ID" value="NZ_CP032090.1"/>
</dbReference>
<protein>
    <submittedName>
        <fullName evidence="1">Uncharacterized protein</fullName>
    </submittedName>
</protein>
<sequence length="106" mass="11636">MDKLDALSQFASFGKKREQAVAVIVNTADDQGAIYTLTKATFCNVLERVISNEIDIDELELWASVLESRQDIDESAVEGAIFALSNAEQMGELSKETLITLLALIK</sequence>
<reference evidence="2 3" key="1">
    <citation type="submission" date="2016-10" db="EMBL/GenBank/DDBJ databases">
        <authorList>
            <person name="Varghese N."/>
            <person name="Submissions S."/>
        </authorList>
    </citation>
    <scope>NUCLEOTIDE SEQUENCE [LARGE SCALE GENOMIC DNA]</scope>
    <source>
        <strain evidence="2 3">CGMCC 1.8499</strain>
    </source>
</reference>
<dbReference type="EMBL" id="FPAZ01000005">
    <property type="protein sequence ID" value="SFT58015.1"/>
    <property type="molecule type" value="Genomic_DNA"/>
</dbReference>
<proteinExistence type="predicted"/>
<dbReference type="GeneID" id="99504395"/>
<name>A0AAD0WBK7_9GAMM</name>
<dbReference type="EMBL" id="CP032090">
    <property type="protein sequence ID" value="AXV64299.1"/>
    <property type="molecule type" value="Genomic_DNA"/>
</dbReference>
<evidence type="ECO:0000313" key="4">
    <source>
        <dbReference type="Proteomes" id="UP000264605"/>
    </source>
</evidence>
<evidence type="ECO:0000313" key="1">
    <source>
        <dbReference type="EMBL" id="AXV64299.1"/>
    </source>
</evidence>
<reference evidence="1 4" key="2">
    <citation type="submission" date="2018-08" db="EMBL/GenBank/DDBJ databases">
        <title>Draft genome sequence of Pseudoalteromonas donghaensis HJ51.</title>
        <authorList>
            <person name="Oh J."/>
            <person name="Roh D."/>
        </authorList>
    </citation>
    <scope>NUCLEOTIDE SEQUENCE [LARGE SCALE GENOMIC DNA]</scope>
    <source>
        <strain evidence="1 4">HJ51</strain>
    </source>
</reference>
<evidence type="ECO:0000313" key="3">
    <source>
        <dbReference type="Proteomes" id="UP000183805"/>
    </source>
</evidence>
<dbReference type="Proteomes" id="UP000183805">
    <property type="component" value="Unassembled WGS sequence"/>
</dbReference>
<gene>
    <name evidence="1" type="ORF">D0907_02915</name>
    <name evidence="2" type="ORF">SAMN04487854_10573</name>
</gene>